<organism evidence="2 3">
    <name type="scientific">Paraburkholderia azotifigens</name>
    <dbReference type="NCBI Taxonomy" id="2057004"/>
    <lineage>
        <taxon>Bacteria</taxon>
        <taxon>Pseudomonadati</taxon>
        <taxon>Pseudomonadota</taxon>
        <taxon>Betaproteobacteria</taxon>
        <taxon>Burkholderiales</taxon>
        <taxon>Burkholderiaceae</taxon>
        <taxon>Paraburkholderia</taxon>
    </lineage>
</organism>
<dbReference type="InterPro" id="IPR008514">
    <property type="entry name" value="T6SS_Hcp"/>
</dbReference>
<dbReference type="PANTHER" id="PTHR36152">
    <property type="entry name" value="CYTOPLASMIC PROTEIN-RELATED"/>
    <property type="match status" value="1"/>
</dbReference>
<dbReference type="InterPro" id="IPR053165">
    <property type="entry name" value="HSI-I_assembly_Hcp1"/>
</dbReference>
<protein>
    <submittedName>
        <fullName evidence="2">Type VI secretion system tube protein Hcp</fullName>
    </submittedName>
</protein>
<name>A0A5C6VIP5_9BURK</name>
<dbReference type="Pfam" id="PF05638">
    <property type="entry name" value="T6SS_HCP"/>
    <property type="match status" value="1"/>
</dbReference>
<evidence type="ECO:0000313" key="2">
    <source>
        <dbReference type="EMBL" id="TXC84571.1"/>
    </source>
</evidence>
<dbReference type="EMBL" id="VOQS01000003">
    <property type="protein sequence ID" value="TXC84571.1"/>
    <property type="molecule type" value="Genomic_DNA"/>
</dbReference>
<dbReference type="Proteomes" id="UP000321776">
    <property type="component" value="Unassembled WGS sequence"/>
</dbReference>
<reference evidence="1 4" key="3">
    <citation type="submission" date="2024-01" db="EMBL/GenBank/DDBJ databases">
        <title>The diversity of rhizobia nodulating Mimosa spp. in eleven states of Brazil covering several biomes is determined by host plant, location, and edaphic factors.</title>
        <authorList>
            <person name="Rouws L."/>
            <person name="Barauna A."/>
            <person name="Beukes C."/>
            <person name="De Faria S.M."/>
            <person name="Gross E."/>
            <person name="Dos Reis Junior F.B."/>
            <person name="Simon M."/>
            <person name="Maluk M."/>
            <person name="Odee D.W."/>
            <person name="Kenicer G."/>
            <person name="Young J.P.W."/>
            <person name="Reis V.M."/>
            <person name="Zilli J."/>
            <person name="James E.K."/>
        </authorList>
    </citation>
    <scope>NUCLEOTIDE SEQUENCE [LARGE SCALE GENOMIC DNA]</scope>
    <source>
        <strain evidence="1 4">JPY530</strain>
    </source>
</reference>
<dbReference type="PANTHER" id="PTHR36152:SF5">
    <property type="entry name" value="PROTEIN HCP1"/>
    <property type="match status" value="1"/>
</dbReference>
<dbReference type="RefSeq" id="WP_028368599.1">
    <property type="nucleotide sequence ID" value="NZ_JAZHFZ010000041.1"/>
</dbReference>
<evidence type="ECO:0000313" key="3">
    <source>
        <dbReference type="Proteomes" id="UP000321776"/>
    </source>
</evidence>
<gene>
    <name evidence="2" type="ORF">FRZ40_30390</name>
    <name evidence="1" type="ORF">V4C56_36315</name>
</gene>
<accession>A0A5C6VIP5</accession>
<reference evidence="2" key="2">
    <citation type="submission" date="2019-08" db="EMBL/GenBank/DDBJ databases">
        <authorList>
            <person name="Im W.-T."/>
        </authorList>
    </citation>
    <scope>NUCLEOTIDE SEQUENCE</scope>
    <source>
        <strain evidence="2">NF 2-5-3</strain>
    </source>
</reference>
<evidence type="ECO:0000313" key="4">
    <source>
        <dbReference type="Proteomes" id="UP001481677"/>
    </source>
</evidence>
<proteinExistence type="predicted"/>
<sequence length="162" mass="17105">MDTVLLKIKDIKGNSTLDGATDQIVLYSYSIGVSISMNRDVGNTERTMGRPSFQEFSLSKATDQATPALYSACAAGTKLGDATISIGRNENGKFMSLLTYTLSDAMISSIVTSGGGESADTFSINFSKITTVYTQQNVDSTKKGTASFGWDLSKNVSAPPAA</sequence>
<evidence type="ECO:0000313" key="1">
    <source>
        <dbReference type="EMBL" id="MEM5345079.1"/>
    </source>
</evidence>
<keyword evidence="4" id="KW-1185">Reference proteome</keyword>
<dbReference type="SUPFAM" id="SSF141452">
    <property type="entry name" value="Hcp1-like"/>
    <property type="match status" value="1"/>
</dbReference>
<dbReference type="InterPro" id="IPR036624">
    <property type="entry name" value="Hcp1-lik_sf"/>
</dbReference>
<dbReference type="Gene3D" id="2.30.110.20">
    <property type="entry name" value="Hcp1-like"/>
    <property type="match status" value="1"/>
</dbReference>
<comment type="caution">
    <text evidence="2">The sequence shown here is derived from an EMBL/GenBank/DDBJ whole genome shotgun (WGS) entry which is preliminary data.</text>
</comment>
<dbReference type="Proteomes" id="UP001481677">
    <property type="component" value="Unassembled WGS sequence"/>
</dbReference>
<reference evidence="2 3" key="1">
    <citation type="journal article" date="2018" name="Int. J. Syst. Evol. Microbiol.">
        <title>Paraburkholderia azotifigens sp. nov., a nitrogen-fixing bacterium isolated from paddy soil.</title>
        <authorList>
            <person name="Choi G.M."/>
            <person name="Im W.T."/>
        </authorList>
    </citation>
    <scope>NUCLEOTIDE SEQUENCE [LARGE SCALE GENOMIC DNA]</scope>
    <source>
        <strain evidence="2 3">NF 2-5-3</strain>
    </source>
</reference>
<dbReference type="AlphaFoldDB" id="A0A5C6VIP5"/>
<dbReference type="EMBL" id="JAZHGA010000041">
    <property type="protein sequence ID" value="MEM5345079.1"/>
    <property type="molecule type" value="Genomic_DNA"/>
</dbReference>